<reference evidence="2" key="1">
    <citation type="submission" date="2017-06" db="EMBL/GenBank/DDBJ databases">
        <title>Genome analysis of Fimbriiglobus ruber SP5, the first member of the order Planctomycetales with confirmed chitinolytic capability.</title>
        <authorList>
            <person name="Ravin N.V."/>
            <person name="Rakitin A.L."/>
            <person name="Ivanova A.A."/>
            <person name="Beletsky A.V."/>
            <person name="Kulichevskaya I.S."/>
            <person name="Mardanov A.V."/>
            <person name="Dedysh S.N."/>
        </authorList>
    </citation>
    <scope>NUCLEOTIDE SEQUENCE [LARGE SCALE GENOMIC DNA]</scope>
    <source>
        <strain evidence="2">SP5</strain>
    </source>
</reference>
<name>A0A225D8T0_9BACT</name>
<evidence type="ECO:0000313" key="1">
    <source>
        <dbReference type="EMBL" id="OWK37961.1"/>
    </source>
</evidence>
<dbReference type="AlphaFoldDB" id="A0A225D8T0"/>
<protein>
    <submittedName>
        <fullName evidence="1">Uncharacterized protein</fullName>
    </submittedName>
</protein>
<dbReference type="Proteomes" id="UP000214646">
    <property type="component" value="Unassembled WGS sequence"/>
</dbReference>
<sequence>MVALGVLGGGILALDFVPGCAGHWDGNYNLTVRVARPAGLPRSVRCEAVGQREVAEALRDELAQPDPGSYSVVTEGFDGKPLTVRVPAGHMHSPLGRVVRRWQFKYLVVIGVLPDGRRVSAVEKIPDHRETQEVSVTLP</sequence>
<accession>A0A225D8T0</accession>
<comment type="caution">
    <text evidence="1">The sequence shown here is derived from an EMBL/GenBank/DDBJ whole genome shotgun (WGS) entry which is preliminary data.</text>
</comment>
<proteinExistence type="predicted"/>
<evidence type="ECO:0000313" key="2">
    <source>
        <dbReference type="Proteomes" id="UP000214646"/>
    </source>
</evidence>
<dbReference type="EMBL" id="NIDE01000014">
    <property type="protein sequence ID" value="OWK37961.1"/>
    <property type="molecule type" value="Genomic_DNA"/>
</dbReference>
<gene>
    <name evidence="1" type="ORF">FRUB_07081</name>
</gene>
<organism evidence="1 2">
    <name type="scientific">Fimbriiglobus ruber</name>
    <dbReference type="NCBI Taxonomy" id="1908690"/>
    <lineage>
        <taxon>Bacteria</taxon>
        <taxon>Pseudomonadati</taxon>
        <taxon>Planctomycetota</taxon>
        <taxon>Planctomycetia</taxon>
        <taxon>Gemmatales</taxon>
        <taxon>Gemmataceae</taxon>
        <taxon>Fimbriiglobus</taxon>
    </lineage>
</organism>
<keyword evidence="2" id="KW-1185">Reference proteome</keyword>